<evidence type="ECO:0000313" key="1">
    <source>
        <dbReference type="EMBL" id="OCH88393.1"/>
    </source>
</evidence>
<keyword evidence="2" id="KW-1185">Reference proteome</keyword>
<organism evidence="1 2">
    <name type="scientific">Obba rivulosa</name>
    <dbReference type="NCBI Taxonomy" id="1052685"/>
    <lineage>
        <taxon>Eukaryota</taxon>
        <taxon>Fungi</taxon>
        <taxon>Dikarya</taxon>
        <taxon>Basidiomycota</taxon>
        <taxon>Agaricomycotina</taxon>
        <taxon>Agaricomycetes</taxon>
        <taxon>Polyporales</taxon>
        <taxon>Gelatoporiaceae</taxon>
        <taxon>Obba</taxon>
    </lineage>
</organism>
<protein>
    <submittedName>
        <fullName evidence="1">Uncharacterized protein</fullName>
    </submittedName>
</protein>
<dbReference type="Proteomes" id="UP000250043">
    <property type="component" value="Unassembled WGS sequence"/>
</dbReference>
<sequence length="150" mass="16971">MRFPGPRVVDDARRDQRDCLCDRTMAGDTAAYGNCRPPVRKYPQTTASVLQSSLASKQMRLVLSGCPLKPKCEVYWKSYHTAWVVHLLVCTCSCLRDEYPTICGENIAMALEHQMPCDDRRFVKVSTSSVMSCCFYPKCVSQTLACTYSY</sequence>
<evidence type="ECO:0000313" key="2">
    <source>
        <dbReference type="Proteomes" id="UP000250043"/>
    </source>
</evidence>
<dbReference type="AlphaFoldDB" id="A0A8E2DMS6"/>
<accession>A0A8E2DMS6</accession>
<proteinExistence type="predicted"/>
<name>A0A8E2DMS6_9APHY</name>
<gene>
    <name evidence="1" type="ORF">OBBRIDRAFT_90777</name>
</gene>
<dbReference type="EMBL" id="KV722454">
    <property type="protein sequence ID" value="OCH88393.1"/>
    <property type="molecule type" value="Genomic_DNA"/>
</dbReference>
<reference evidence="1 2" key="1">
    <citation type="submission" date="2016-07" db="EMBL/GenBank/DDBJ databases">
        <title>Draft genome of the white-rot fungus Obba rivulosa 3A-2.</title>
        <authorList>
            <consortium name="DOE Joint Genome Institute"/>
            <person name="Miettinen O."/>
            <person name="Riley R."/>
            <person name="Acob R."/>
            <person name="Barry K."/>
            <person name="Cullen D."/>
            <person name="De Vries R."/>
            <person name="Hainaut M."/>
            <person name="Hatakka A."/>
            <person name="Henrissat B."/>
            <person name="Hilden K."/>
            <person name="Kuo R."/>
            <person name="Labutti K."/>
            <person name="Lipzen A."/>
            <person name="Makela M.R."/>
            <person name="Sandor L."/>
            <person name="Spatafora J.W."/>
            <person name="Grigoriev I.V."/>
            <person name="Hibbett D.S."/>
        </authorList>
    </citation>
    <scope>NUCLEOTIDE SEQUENCE [LARGE SCALE GENOMIC DNA]</scope>
    <source>
        <strain evidence="1 2">3A-2</strain>
    </source>
</reference>